<accession>A0A6C0BCQ4</accession>
<sequence length="151" mass="17371">MEGLILCHPRKVSVENGRLTNHWYGDMVIYDINFSGVNMSTVDIIGDPNILANCFSQKFWSSHLKEYSVLIAPDSGGLWYKFQEDHEEIGFKILLEGILTMMSDNCHVILDKFIYPKFREIALQVLLEDGFLIIQREFKITNGILAVRNKS</sequence>
<protein>
    <submittedName>
        <fullName evidence="1">Uncharacterized protein</fullName>
    </submittedName>
</protein>
<reference evidence="1" key="1">
    <citation type="journal article" date="2020" name="Nature">
        <title>Giant virus diversity and host interactions through global metagenomics.</title>
        <authorList>
            <person name="Schulz F."/>
            <person name="Roux S."/>
            <person name="Paez-Espino D."/>
            <person name="Jungbluth S."/>
            <person name="Walsh D.A."/>
            <person name="Denef V.J."/>
            <person name="McMahon K.D."/>
            <person name="Konstantinidis K.T."/>
            <person name="Eloe-Fadrosh E.A."/>
            <person name="Kyrpides N.C."/>
            <person name="Woyke T."/>
        </authorList>
    </citation>
    <scope>NUCLEOTIDE SEQUENCE</scope>
    <source>
        <strain evidence="1">GVMAG-M-3300010160-4</strain>
    </source>
</reference>
<name>A0A6C0BCQ4_9ZZZZ</name>
<proteinExistence type="predicted"/>
<dbReference type="AlphaFoldDB" id="A0A6C0BCQ4"/>
<organism evidence="1">
    <name type="scientific">viral metagenome</name>
    <dbReference type="NCBI Taxonomy" id="1070528"/>
    <lineage>
        <taxon>unclassified sequences</taxon>
        <taxon>metagenomes</taxon>
        <taxon>organismal metagenomes</taxon>
    </lineage>
</organism>
<evidence type="ECO:0000313" key="1">
    <source>
        <dbReference type="EMBL" id="QHS89782.1"/>
    </source>
</evidence>
<dbReference type="EMBL" id="MN739120">
    <property type="protein sequence ID" value="QHS89782.1"/>
    <property type="molecule type" value="Genomic_DNA"/>
</dbReference>